<dbReference type="InterPro" id="IPR002915">
    <property type="entry name" value="DeoC/FbaB/LacD_aldolase"/>
</dbReference>
<dbReference type="EMBL" id="JAFEKC020000017">
    <property type="protein sequence ID" value="KAK0510232.1"/>
    <property type="molecule type" value="Genomic_DNA"/>
</dbReference>
<dbReference type="InterPro" id="IPR011343">
    <property type="entry name" value="DeoC"/>
</dbReference>
<dbReference type="PANTHER" id="PTHR10889">
    <property type="entry name" value="DEOXYRIBOSE-PHOSPHATE ALDOLASE"/>
    <property type="match status" value="1"/>
</dbReference>
<gene>
    <name evidence="9" type="ORF">JMJ35_007626</name>
</gene>
<comment type="catalytic activity">
    <reaction evidence="7">
        <text>2-deoxy-D-ribose 5-phosphate = D-glyceraldehyde 3-phosphate + acetaldehyde</text>
        <dbReference type="Rhea" id="RHEA:12821"/>
        <dbReference type="ChEBI" id="CHEBI:15343"/>
        <dbReference type="ChEBI" id="CHEBI:59776"/>
        <dbReference type="ChEBI" id="CHEBI:62877"/>
        <dbReference type="EC" id="4.1.2.4"/>
    </reaction>
</comment>
<dbReference type="NCBIfam" id="TIGR00126">
    <property type="entry name" value="deoC"/>
    <property type="match status" value="1"/>
</dbReference>
<dbReference type="PANTHER" id="PTHR10889:SF1">
    <property type="entry name" value="DEOXYRIBOSE-PHOSPHATE ALDOLASE"/>
    <property type="match status" value="1"/>
</dbReference>
<dbReference type="GO" id="GO:0009264">
    <property type="term" value="P:deoxyribonucleotide catabolic process"/>
    <property type="evidence" value="ECO:0007669"/>
    <property type="project" value="InterPro"/>
</dbReference>
<evidence type="ECO:0000256" key="5">
    <source>
        <dbReference type="ARBA" id="ARBA00023270"/>
    </source>
</evidence>
<sequence length="285" mass="31388">MTTRYTDDEWETIIDKAEENLPRTPVEYKAPTVGSEEFAKTIDHTILKLDATKEQVDAICEEARRFNFKSVCVRLKWVNRVVHNLHGSSVDVACVVGFHEGTQDLAEKAMEAKKAVEAGATELDMVINYELLKEMKYSAVYNDIAAVRNLAPHPIILKVILETSQLSRREIIAGCKIAEAAKADFVKTSTGFNGKGATQENVRLMKGVVGDGMKVKASGGVKTVKECVMMIEAGAERIGTSNGVWIMDEAKSLLEYVTHEAGMEAVEGRKQARQAPSLTRMFSSS</sequence>
<dbReference type="GO" id="GO:0004139">
    <property type="term" value="F:deoxyribose-phosphate aldolase activity"/>
    <property type="evidence" value="ECO:0007669"/>
    <property type="project" value="UniProtKB-EC"/>
</dbReference>
<dbReference type="Gene3D" id="3.20.20.70">
    <property type="entry name" value="Aldolase class I"/>
    <property type="match status" value="1"/>
</dbReference>
<accession>A0AA39QVX4</accession>
<proteinExistence type="inferred from homology"/>
<evidence type="ECO:0000256" key="1">
    <source>
        <dbReference type="ARBA" id="ARBA00010936"/>
    </source>
</evidence>
<evidence type="ECO:0000256" key="6">
    <source>
        <dbReference type="ARBA" id="ARBA00032755"/>
    </source>
</evidence>
<dbReference type="GO" id="GO:0016052">
    <property type="term" value="P:carbohydrate catabolic process"/>
    <property type="evidence" value="ECO:0007669"/>
    <property type="project" value="TreeGrafter"/>
</dbReference>
<organism evidence="9 10">
    <name type="scientific">Cladonia borealis</name>
    <dbReference type="NCBI Taxonomy" id="184061"/>
    <lineage>
        <taxon>Eukaryota</taxon>
        <taxon>Fungi</taxon>
        <taxon>Dikarya</taxon>
        <taxon>Ascomycota</taxon>
        <taxon>Pezizomycotina</taxon>
        <taxon>Lecanoromycetes</taxon>
        <taxon>OSLEUM clade</taxon>
        <taxon>Lecanoromycetidae</taxon>
        <taxon>Lecanorales</taxon>
        <taxon>Lecanorineae</taxon>
        <taxon>Cladoniaceae</taxon>
        <taxon>Cladonia</taxon>
    </lineage>
</organism>
<dbReference type="CDD" id="cd00959">
    <property type="entry name" value="DeoC"/>
    <property type="match status" value="1"/>
</dbReference>
<dbReference type="GO" id="GO:0005737">
    <property type="term" value="C:cytoplasm"/>
    <property type="evidence" value="ECO:0007669"/>
    <property type="project" value="InterPro"/>
</dbReference>
<dbReference type="EC" id="4.1.2.4" evidence="2"/>
<keyword evidence="4" id="KW-0456">Lyase</keyword>
<reference evidence="9" key="1">
    <citation type="submission" date="2023-03" db="EMBL/GenBank/DDBJ databases">
        <title>Complete genome of Cladonia borealis.</title>
        <authorList>
            <person name="Park H."/>
        </authorList>
    </citation>
    <scope>NUCLEOTIDE SEQUENCE</scope>
    <source>
        <strain evidence="9">ANT050790</strain>
    </source>
</reference>
<evidence type="ECO:0000256" key="3">
    <source>
        <dbReference type="ARBA" id="ARBA00022490"/>
    </source>
</evidence>
<dbReference type="FunFam" id="3.20.20.70:FF:000198">
    <property type="entry name" value="Deoxyribose-phosphate aldolase"/>
    <property type="match status" value="1"/>
</dbReference>
<keyword evidence="3" id="KW-0963">Cytoplasm</keyword>
<evidence type="ECO:0000256" key="4">
    <source>
        <dbReference type="ARBA" id="ARBA00023239"/>
    </source>
</evidence>
<dbReference type="InterPro" id="IPR013785">
    <property type="entry name" value="Aldolase_TIM"/>
</dbReference>
<dbReference type="AlphaFoldDB" id="A0AA39QVX4"/>
<comment type="similarity">
    <text evidence="1">Belongs to the DeoC/FbaB aldolase family. DeoC type 1 subfamily.</text>
</comment>
<dbReference type="SMART" id="SM01133">
    <property type="entry name" value="DeoC"/>
    <property type="match status" value="1"/>
</dbReference>
<keyword evidence="5" id="KW-0704">Schiff base</keyword>
<name>A0AA39QVX4_9LECA</name>
<dbReference type="InterPro" id="IPR028581">
    <property type="entry name" value="DeoC_typeI"/>
</dbReference>
<evidence type="ECO:0000313" key="9">
    <source>
        <dbReference type="EMBL" id="KAK0510232.1"/>
    </source>
</evidence>
<protein>
    <recommendedName>
        <fullName evidence="2">deoxyribose-phosphate aldolase</fullName>
        <ecNumber evidence="2">4.1.2.4</ecNumber>
    </recommendedName>
    <alternativeName>
        <fullName evidence="6">2-deoxy-D-ribose 5-phosphate aldolase</fullName>
    </alternativeName>
</protein>
<dbReference type="Proteomes" id="UP001166286">
    <property type="component" value="Unassembled WGS sequence"/>
</dbReference>
<evidence type="ECO:0000256" key="8">
    <source>
        <dbReference type="ARBA" id="ARBA00056337"/>
    </source>
</evidence>
<evidence type="ECO:0000256" key="7">
    <source>
        <dbReference type="ARBA" id="ARBA00048791"/>
    </source>
</evidence>
<dbReference type="HAMAP" id="MF_00114">
    <property type="entry name" value="DeoC_type1"/>
    <property type="match status" value="1"/>
</dbReference>
<evidence type="ECO:0000256" key="2">
    <source>
        <dbReference type="ARBA" id="ARBA00012515"/>
    </source>
</evidence>
<comment type="function">
    <text evidence="8">Catalyzes a reversible aldol reaction between acetaldehyde and D-glyceraldehyde 3-phosphate to generate 2-deoxy-D-ribose 5-phosphate.</text>
</comment>
<comment type="caution">
    <text evidence="9">The sequence shown here is derived from an EMBL/GenBank/DDBJ whole genome shotgun (WGS) entry which is preliminary data.</text>
</comment>
<dbReference type="SUPFAM" id="SSF51569">
    <property type="entry name" value="Aldolase"/>
    <property type="match status" value="1"/>
</dbReference>
<evidence type="ECO:0000313" key="10">
    <source>
        <dbReference type="Proteomes" id="UP001166286"/>
    </source>
</evidence>
<dbReference type="Pfam" id="PF01791">
    <property type="entry name" value="DeoC"/>
    <property type="match status" value="1"/>
</dbReference>
<keyword evidence="10" id="KW-1185">Reference proteome</keyword>